<dbReference type="eggNOG" id="ENOG502SMFK">
    <property type="taxonomic scope" value="Eukaryota"/>
</dbReference>
<sequence>MSQDPHYQQTHDAGGGPAGPSSQNPAAPLLLPSQIIEARQSALGSSIANWNPEPDAQFISRAPGPRERERGWTNYDWFISYDEDGRTYQAYMPGEYNLPNDGEEQDRQDFQHALYEIILDGRLALAPIESPHYALEIGTGTGIWAIDFAEQHPTCHVVGTDLSLIQAAPRTSNCQFFLENSETQDWLFPFRLDYVHLRSMGPCFTDIRTVFHKAYNHMSAGGWIEVQDGIWEIFSTDGSHRGSAMERWLDLIKVGALSQGRDMSKVRRAKEYLLEAGFTNICDIQIPAPTSPWAKDKRLKRIGYYNGTAMLSALAPYRKMLGFAGLEPSEIEDLVSNVSKELHDIRKHWYMGW</sequence>
<dbReference type="InParanoid" id="W3WIS2"/>
<dbReference type="InterPro" id="IPR029063">
    <property type="entry name" value="SAM-dependent_MTases_sf"/>
</dbReference>
<name>W3WIS2_PESFW</name>
<organism evidence="3 4">
    <name type="scientific">Pestalotiopsis fici (strain W106-1 / CGMCC3.15140)</name>
    <dbReference type="NCBI Taxonomy" id="1229662"/>
    <lineage>
        <taxon>Eukaryota</taxon>
        <taxon>Fungi</taxon>
        <taxon>Dikarya</taxon>
        <taxon>Ascomycota</taxon>
        <taxon>Pezizomycotina</taxon>
        <taxon>Sordariomycetes</taxon>
        <taxon>Xylariomycetidae</taxon>
        <taxon>Amphisphaeriales</taxon>
        <taxon>Sporocadaceae</taxon>
        <taxon>Pestalotiopsis</taxon>
    </lineage>
</organism>
<keyword evidence="4" id="KW-1185">Reference proteome</keyword>
<proteinExistence type="inferred from homology"/>
<reference evidence="4" key="1">
    <citation type="journal article" date="2015" name="BMC Genomics">
        <title>Genomic and transcriptomic analysis of the endophytic fungus Pestalotiopsis fici reveals its lifestyle and high potential for synthesis of natural products.</title>
        <authorList>
            <person name="Wang X."/>
            <person name="Zhang X."/>
            <person name="Liu L."/>
            <person name="Xiang M."/>
            <person name="Wang W."/>
            <person name="Sun X."/>
            <person name="Che Y."/>
            <person name="Guo L."/>
            <person name="Liu G."/>
            <person name="Guo L."/>
            <person name="Wang C."/>
            <person name="Yin W.B."/>
            <person name="Stadler M."/>
            <person name="Zhang X."/>
            <person name="Liu X."/>
        </authorList>
    </citation>
    <scope>NUCLEOTIDE SEQUENCE [LARGE SCALE GENOMIC DNA]</scope>
    <source>
        <strain evidence="4">W106-1 / CGMCC3.15140</strain>
    </source>
</reference>
<gene>
    <name evidence="3" type="ORF">PFICI_14761</name>
</gene>
<dbReference type="EMBL" id="KI912121">
    <property type="protein sequence ID" value="ETS73815.1"/>
    <property type="molecule type" value="Genomic_DNA"/>
</dbReference>
<dbReference type="GO" id="GO:0008168">
    <property type="term" value="F:methyltransferase activity"/>
    <property type="evidence" value="ECO:0007669"/>
    <property type="project" value="TreeGrafter"/>
</dbReference>
<dbReference type="Pfam" id="PF13489">
    <property type="entry name" value="Methyltransf_23"/>
    <property type="match status" value="1"/>
</dbReference>
<dbReference type="SUPFAM" id="SSF53335">
    <property type="entry name" value="S-adenosyl-L-methionine-dependent methyltransferases"/>
    <property type="match status" value="1"/>
</dbReference>
<dbReference type="Gene3D" id="3.40.50.150">
    <property type="entry name" value="Vaccinia Virus protein VP39"/>
    <property type="match status" value="1"/>
</dbReference>
<feature type="region of interest" description="Disordered" evidence="2">
    <location>
        <begin position="1"/>
        <end position="27"/>
    </location>
</feature>
<feature type="region of interest" description="Disordered" evidence="2">
    <location>
        <begin position="46"/>
        <end position="66"/>
    </location>
</feature>
<evidence type="ECO:0000313" key="4">
    <source>
        <dbReference type="Proteomes" id="UP000030651"/>
    </source>
</evidence>
<dbReference type="OrthoDB" id="2013972at2759"/>
<comment type="similarity">
    <text evidence="1">Belongs to the methyltransferase superfamily. LaeA methyltransferase family.</text>
</comment>
<dbReference type="HOGENOM" id="CLU_010595_1_2_1"/>
<dbReference type="RefSeq" id="XP_007841533.1">
    <property type="nucleotide sequence ID" value="XM_007843342.1"/>
</dbReference>
<evidence type="ECO:0008006" key="5">
    <source>
        <dbReference type="Google" id="ProtNLM"/>
    </source>
</evidence>
<evidence type="ECO:0000256" key="1">
    <source>
        <dbReference type="ARBA" id="ARBA00038158"/>
    </source>
</evidence>
<dbReference type="GeneID" id="19279774"/>
<dbReference type="AlphaFoldDB" id="W3WIS2"/>
<dbReference type="KEGG" id="pfy:PFICI_14761"/>
<evidence type="ECO:0000313" key="3">
    <source>
        <dbReference type="EMBL" id="ETS73815.1"/>
    </source>
</evidence>
<dbReference type="Proteomes" id="UP000030651">
    <property type="component" value="Unassembled WGS sequence"/>
</dbReference>
<dbReference type="PANTHER" id="PTHR43591">
    <property type="entry name" value="METHYLTRANSFERASE"/>
    <property type="match status" value="1"/>
</dbReference>
<feature type="compositionally biased region" description="Polar residues" evidence="2">
    <location>
        <begin position="1"/>
        <end position="11"/>
    </location>
</feature>
<protein>
    <recommendedName>
        <fullName evidence="5">Methyltransferase domain-containing protein</fullName>
    </recommendedName>
</protein>
<dbReference type="OMA" id="FDQPRRT"/>
<accession>W3WIS2</accession>
<evidence type="ECO:0000256" key="2">
    <source>
        <dbReference type="SAM" id="MobiDB-lite"/>
    </source>
</evidence>
<dbReference type="CDD" id="cd02440">
    <property type="entry name" value="AdoMet_MTases"/>
    <property type="match status" value="1"/>
</dbReference>
<dbReference type="PANTHER" id="PTHR43591:SF102">
    <property type="entry name" value="S-ADENOSYL-L-METHIONINE-DEPENDENT METHYLTRANSFERASE"/>
    <property type="match status" value="1"/>
</dbReference>